<evidence type="ECO:0000259" key="4">
    <source>
        <dbReference type="PROSITE" id="PS01031"/>
    </source>
</evidence>
<accession>A0ABU6TAV3</accession>
<evidence type="ECO:0000256" key="2">
    <source>
        <dbReference type="PROSITE-ProRule" id="PRU00285"/>
    </source>
</evidence>
<dbReference type="Proteomes" id="UP001341840">
    <property type="component" value="Unassembled WGS sequence"/>
</dbReference>
<dbReference type="PROSITE" id="PS01031">
    <property type="entry name" value="SHSP"/>
    <property type="match status" value="1"/>
</dbReference>
<organism evidence="5 6">
    <name type="scientific">Stylosanthes scabra</name>
    <dbReference type="NCBI Taxonomy" id="79078"/>
    <lineage>
        <taxon>Eukaryota</taxon>
        <taxon>Viridiplantae</taxon>
        <taxon>Streptophyta</taxon>
        <taxon>Embryophyta</taxon>
        <taxon>Tracheophyta</taxon>
        <taxon>Spermatophyta</taxon>
        <taxon>Magnoliopsida</taxon>
        <taxon>eudicotyledons</taxon>
        <taxon>Gunneridae</taxon>
        <taxon>Pentapetalae</taxon>
        <taxon>rosids</taxon>
        <taxon>fabids</taxon>
        <taxon>Fabales</taxon>
        <taxon>Fabaceae</taxon>
        <taxon>Papilionoideae</taxon>
        <taxon>50 kb inversion clade</taxon>
        <taxon>dalbergioids sensu lato</taxon>
        <taxon>Dalbergieae</taxon>
        <taxon>Pterocarpus clade</taxon>
        <taxon>Stylosanthes</taxon>
    </lineage>
</organism>
<name>A0ABU6TAV3_9FABA</name>
<dbReference type="EMBL" id="JASCZI010090716">
    <property type="protein sequence ID" value="MED6145490.1"/>
    <property type="molecule type" value="Genomic_DNA"/>
</dbReference>
<keyword evidence="1" id="KW-0346">Stress response</keyword>
<comment type="caution">
    <text evidence="5">The sequence shown here is derived from an EMBL/GenBank/DDBJ whole genome shotgun (WGS) entry which is preliminary data.</text>
</comment>
<dbReference type="PANTHER" id="PTHR11527">
    <property type="entry name" value="HEAT-SHOCK PROTEIN 20 FAMILY MEMBER"/>
    <property type="match status" value="1"/>
</dbReference>
<proteinExistence type="inferred from homology"/>
<dbReference type="Gene3D" id="2.60.40.790">
    <property type="match status" value="1"/>
</dbReference>
<feature type="domain" description="SHSP" evidence="4">
    <location>
        <begin position="1"/>
        <end position="115"/>
    </location>
</feature>
<dbReference type="CDD" id="cd06464">
    <property type="entry name" value="ACD_sHsps-like"/>
    <property type="match status" value="1"/>
</dbReference>
<keyword evidence="6" id="KW-1185">Reference proteome</keyword>
<evidence type="ECO:0000256" key="3">
    <source>
        <dbReference type="RuleBase" id="RU003616"/>
    </source>
</evidence>
<dbReference type="InterPro" id="IPR008978">
    <property type="entry name" value="HSP20-like_chaperone"/>
</dbReference>
<evidence type="ECO:0000313" key="5">
    <source>
        <dbReference type="EMBL" id="MED6145490.1"/>
    </source>
</evidence>
<dbReference type="InterPro" id="IPR031107">
    <property type="entry name" value="Small_HSP"/>
</dbReference>
<evidence type="ECO:0000313" key="6">
    <source>
        <dbReference type="Proteomes" id="UP001341840"/>
    </source>
</evidence>
<protein>
    <recommendedName>
        <fullName evidence="4">SHSP domain-containing protein</fullName>
    </recommendedName>
</protein>
<comment type="similarity">
    <text evidence="2 3">Belongs to the small heat shock protein (HSP20) family.</text>
</comment>
<dbReference type="InterPro" id="IPR002068">
    <property type="entry name" value="A-crystallin/Hsp20_dom"/>
</dbReference>
<gene>
    <name evidence="5" type="ORF">PIB30_025796</name>
</gene>
<evidence type="ECO:0000256" key="1">
    <source>
        <dbReference type="ARBA" id="ARBA00023016"/>
    </source>
</evidence>
<reference evidence="5 6" key="1">
    <citation type="journal article" date="2023" name="Plants (Basel)">
        <title>Bridging the Gap: Combining Genomics and Transcriptomics Approaches to Understand Stylosanthes scabra, an Orphan Legume from the Brazilian Caatinga.</title>
        <authorList>
            <person name="Ferreira-Neto J.R.C."/>
            <person name="da Silva M.D."/>
            <person name="Binneck E."/>
            <person name="de Melo N.F."/>
            <person name="da Silva R.H."/>
            <person name="de Melo A.L.T.M."/>
            <person name="Pandolfi V."/>
            <person name="Bustamante F.O."/>
            <person name="Brasileiro-Vidal A.C."/>
            <person name="Benko-Iseppon A.M."/>
        </authorList>
    </citation>
    <scope>NUCLEOTIDE SEQUENCE [LARGE SCALE GENOMIC DNA]</scope>
    <source>
        <tissue evidence="5">Leaves</tissue>
    </source>
</reference>
<sequence length="115" mass="13290">MIKISADLVEYPNRYVFMVDMPGMKASEINLRVEDENIMVVTGERKREQRQQDDGVKYLRTERMVGKFLRIFSIPDNGNKDRISALCKDGVLSVTIEKLPPREWKEGKTIEVKSA</sequence>
<dbReference type="SUPFAM" id="SSF49764">
    <property type="entry name" value="HSP20-like chaperones"/>
    <property type="match status" value="1"/>
</dbReference>
<dbReference type="Pfam" id="PF00011">
    <property type="entry name" value="HSP20"/>
    <property type="match status" value="1"/>
</dbReference>